<dbReference type="RefSeq" id="WP_192025118.1">
    <property type="nucleotide sequence ID" value="NZ_JACYTN010000006.1"/>
</dbReference>
<accession>A0ABR9AXA1</accession>
<evidence type="ECO:0000259" key="7">
    <source>
        <dbReference type="Pfam" id="PF13439"/>
    </source>
</evidence>
<dbReference type="InterPro" id="IPR037090">
    <property type="entry name" value="57_glycoside_trans_central"/>
</dbReference>
<dbReference type="InterPro" id="IPR004300">
    <property type="entry name" value="Glyco_hydro_57_N"/>
</dbReference>
<protein>
    <submittedName>
        <fullName evidence="8">DUF1957 domain-containing protein</fullName>
    </submittedName>
</protein>
<dbReference type="CDD" id="cd10792">
    <property type="entry name" value="GH57N_AmyC_like"/>
    <property type="match status" value="1"/>
</dbReference>
<dbReference type="Pfam" id="PF00534">
    <property type="entry name" value="Glycos_transf_1"/>
    <property type="match status" value="1"/>
</dbReference>
<comment type="caution">
    <text evidence="8">The sequence shown here is derived from an EMBL/GenBank/DDBJ whole genome shotgun (WGS) entry which is preliminary data.</text>
</comment>
<sequence>MSQLLETNSTISLNRVHKAGDGCVALVLHAHLPYVRHNEQAERLEERWFYEAMTETYLPLLDMFDRLERDRVPYRLTMTLTPTLLAMMDDPLMQLRYERYLSRSVELAQSEITRTAAQPELQAVADMYAQHWSYLLQRFREWDRSIIPQFKRHYEAGHLELMTCALTHAFLPFLKHSALAQAQIEYGIMEHERHFGVRPDGIWLPECAYAPHLSKLLQQSGIRYFIVDQHALQQAEPMPVNDTFVPITTEDGVYAFPRDAMSSHQVWSSHEGYPGDPDYREYYRDIGFDLGWYDEDEWNYIKPHLLADGARINTGLKYYRITGSNGEKQPYCPEWARARTVDHARHFIHSRIQQLRHAKDNVTGIPIVLCPYDAELFGHWWYEGPQWIEAVFREWHEMQQQGNQTLSFVSPLDYVNAVPNVQQAEMSMSSWGRGGYAEVWLQEKNDWIYKQLHKAEENLLTVLQRHANDWGYSTIRERLANQSIRELMLAAASDWAFILDADTVPSYAIERTNHHLERCQILLHMLEHGIYNLTELEKFEADTPCFPNLHYRTLLDAMTNEATKTLNSRSNSSTSAAPSSSDHQLMLSSLFAYIRQQLPTSPSQQDANDRNSLTQNSAWNKKRILMLAWEFPPLVIGGLSRAVYDLSRYLVKRDCEIHIVTREVPGTPLYEKMDGIHVHRVPLAPSMTEIGFMDWIFQMNASFTICTDALITEGIHFDFIHAHDWLVYLAAQDLKEAYQLPLVVTIHATEHGRNHGAIHTDMQQRIHEMEYELTQKAEHVIVCSQAMKREVERIFDLPPMKVSVIPNGVECVSTISSSAHNHSPDHISLPIRSTDIDNIRVFRSTIAKPEDKIIFFIGRLVYEKGVQVLLSSLKLVQERVPNVKLVIAGAGPMASELKRLTAELGLSHCVHFTGFVNDEERDLLFDITDVSVFPSLYEPFGIVALEAMGRGVPIVVSDTGGLAEIIDHNHDGYKALCGHTESLAWHITDLLLYPDKAEQFAKQAYRKVTTLYDWDVISLSTRQVYEGVIAQ</sequence>
<dbReference type="SUPFAM" id="SSF88688">
    <property type="entry name" value="Families 57/38 glycoside transferase middle domain"/>
    <property type="match status" value="1"/>
</dbReference>
<dbReference type="Pfam" id="PF03065">
    <property type="entry name" value="Glyco_hydro_57"/>
    <property type="match status" value="1"/>
</dbReference>
<dbReference type="InterPro" id="IPR015293">
    <property type="entry name" value="BE_C"/>
</dbReference>
<dbReference type="EMBL" id="JACYTN010000006">
    <property type="protein sequence ID" value="MBD8498748.1"/>
    <property type="molecule type" value="Genomic_DNA"/>
</dbReference>
<dbReference type="InterPro" id="IPR001296">
    <property type="entry name" value="Glyco_trans_1"/>
</dbReference>
<name>A0ABR9AXA1_9BACL</name>
<evidence type="ECO:0000313" key="9">
    <source>
        <dbReference type="Proteomes" id="UP000634529"/>
    </source>
</evidence>
<dbReference type="Gene3D" id="3.40.50.2000">
    <property type="entry name" value="Glycogen Phosphorylase B"/>
    <property type="match status" value="2"/>
</dbReference>
<dbReference type="Pfam" id="PF13439">
    <property type="entry name" value="Glyco_transf_4"/>
    <property type="match status" value="1"/>
</dbReference>
<dbReference type="PANTHER" id="PTHR41695:SF1">
    <property type="entry name" value="1,4-ALPHA-GLUCAN BRANCHING ENZYME TK1436"/>
    <property type="match status" value="1"/>
</dbReference>
<dbReference type="Proteomes" id="UP000634529">
    <property type="component" value="Unassembled WGS sequence"/>
</dbReference>
<feature type="domain" description="Glycosyltransferase subfamily 4-like N-terminal" evidence="7">
    <location>
        <begin position="636"/>
        <end position="810"/>
    </location>
</feature>
<dbReference type="InterPro" id="IPR028098">
    <property type="entry name" value="Glyco_trans_4-like_N"/>
</dbReference>
<feature type="domain" description="Glycoside hydrolase family 57 N-terminal" evidence="5">
    <location>
        <begin position="25"/>
        <end position="420"/>
    </location>
</feature>
<dbReference type="InterPro" id="IPR011330">
    <property type="entry name" value="Glyco_hydro/deAcase_b/a-brl"/>
</dbReference>
<dbReference type="Gene3D" id="3.20.110.10">
    <property type="entry name" value="Glycoside hydrolase 38, N terminal domain"/>
    <property type="match status" value="1"/>
</dbReference>
<gene>
    <name evidence="8" type="ORF">IFO66_10600</name>
</gene>
<dbReference type="InterPro" id="IPR028995">
    <property type="entry name" value="Glyco_hydro_57/38_cen_sf"/>
</dbReference>
<proteinExistence type="inferred from homology"/>
<dbReference type="SUPFAM" id="SSF53756">
    <property type="entry name" value="UDP-Glycosyltransferase/glycogen phosphorylase"/>
    <property type="match status" value="1"/>
</dbReference>
<evidence type="ECO:0000259" key="6">
    <source>
        <dbReference type="Pfam" id="PF09210"/>
    </source>
</evidence>
<keyword evidence="9" id="KW-1185">Reference proteome</keyword>
<evidence type="ECO:0000256" key="2">
    <source>
        <dbReference type="ARBA" id="ARBA00023277"/>
    </source>
</evidence>
<reference evidence="8 9" key="1">
    <citation type="submission" date="2020-09" db="EMBL/GenBank/DDBJ databases">
        <title>Paenibacillus sp. CAU 1523 isolated from sand of Haeundae Beach.</title>
        <authorList>
            <person name="Kim W."/>
        </authorList>
    </citation>
    <scope>NUCLEOTIDE SEQUENCE [LARGE SCALE GENOMIC DNA]</scope>
    <source>
        <strain evidence="8 9">CAU 1523</strain>
    </source>
</reference>
<keyword evidence="2 3" id="KW-0119">Carbohydrate metabolism</keyword>
<dbReference type="SUPFAM" id="SSF88713">
    <property type="entry name" value="Glycoside hydrolase/deacetylase"/>
    <property type="match status" value="1"/>
</dbReference>
<dbReference type="PANTHER" id="PTHR41695">
    <property type="entry name" value="1,4-ALPHA-GLUCAN BRANCHING ENZYME RV3031-RELATED"/>
    <property type="match status" value="1"/>
</dbReference>
<dbReference type="InterPro" id="IPR040042">
    <property type="entry name" value="Branching_enz_MT3115-like"/>
</dbReference>
<organism evidence="8 9">
    <name type="scientific">Paenibacillus arenosi</name>
    <dbReference type="NCBI Taxonomy" id="2774142"/>
    <lineage>
        <taxon>Bacteria</taxon>
        <taxon>Bacillati</taxon>
        <taxon>Bacillota</taxon>
        <taxon>Bacilli</taxon>
        <taxon>Bacillales</taxon>
        <taxon>Paenibacillaceae</taxon>
        <taxon>Paenibacillus</taxon>
    </lineage>
</organism>
<feature type="domain" description="1,4-alpha-glucan branching enzyme C-terminal" evidence="6">
    <location>
        <begin position="452"/>
        <end position="552"/>
    </location>
</feature>
<evidence type="ECO:0000313" key="8">
    <source>
        <dbReference type="EMBL" id="MBD8498748.1"/>
    </source>
</evidence>
<dbReference type="Gene3D" id="1.20.1430.10">
    <property type="entry name" value="Families 57/38 glycoside transferase, middle domain"/>
    <property type="match status" value="1"/>
</dbReference>
<dbReference type="InterPro" id="IPR027291">
    <property type="entry name" value="Glyco_hydro_38_N_sf"/>
</dbReference>
<dbReference type="Pfam" id="PF09210">
    <property type="entry name" value="BE_C"/>
    <property type="match status" value="1"/>
</dbReference>
<evidence type="ECO:0000256" key="1">
    <source>
        <dbReference type="ARBA" id="ARBA00006821"/>
    </source>
</evidence>
<evidence type="ECO:0000259" key="4">
    <source>
        <dbReference type="Pfam" id="PF00534"/>
    </source>
</evidence>
<dbReference type="CDD" id="cd03801">
    <property type="entry name" value="GT4_PimA-like"/>
    <property type="match status" value="1"/>
</dbReference>
<comment type="similarity">
    <text evidence="1 3">Belongs to the glycosyl hydrolase 57 family.</text>
</comment>
<evidence type="ECO:0000256" key="3">
    <source>
        <dbReference type="RuleBase" id="RU361196"/>
    </source>
</evidence>
<feature type="domain" description="Glycosyl transferase family 1" evidence="4">
    <location>
        <begin position="844"/>
        <end position="1006"/>
    </location>
</feature>
<evidence type="ECO:0000259" key="5">
    <source>
        <dbReference type="Pfam" id="PF03065"/>
    </source>
</evidence>